<dbReference type="Pfam" id="PF02823">
    <property type="entry name" value="ATP-synt_DE_N"/>
    <property type="match status" value="1"/>
</dbReference>
<keyword evidence="6" id="KW-0139">CF(1)</keyword>
<gene>
    <name evidence="8" type="ORF">COX08_02785</name>
</gene>
<evidence type="ECO:0000256" key="5">
    <source>
        <dbReference type="ARBA" id="ARBA00023136"/>
    </source>
</evidence>
<dbReference type="GO" id="GO:0012505">
    <property type="term" value="C:endomembrane system"/>
    <property type="evidence" value="ECO:0007669"/>
    <property type="project" value="UniProtKB-SubCell"/>
</dbReference>
<evidence type="ECO:0000313" key="8">
    <source>
        <dbReference type="EMBL" id="PIP53107.1"/>
    </source>
</evidence>
<evidence type="ECO:0000313" key="9">
    <source>
        <dbReference type="Proteomes" id="UP000229459"/>
    </source>
</evidence>
<dbReference type="GO" id="GO:0045259">
    <property type="term" value="C:proton-transporting ATP synthase complex"/>
    <property type="evidence" value="ECO:0007669"/>
    <property type="project" value="UniProtKB-KW"/>
</dbReference>
<dbReference type="Gene3D" id="2.60.15.10">
    <property type="entry name" value="F0F1 ATP synthase delta/epsilon subunit, N-terminal"/>
    <property type="match status" value="1"/>
</dbReference>
<comment type="similarity">
    <text evidence="2">Belongs to the ATPase epsilon chain family.</text>
</comment>
<dbReference type="InterPro" id="IPR020546">
    <property type="entry name" value="ATP_synth_F1_dsu/esu_N"/>
</dbReference>
<evidence type="ECO:0000256" key="2">
    <source>
        <dbReference type="ARBA" id="ARBA00005712"/>
    </source>
</evidence>
<evidence type="ECO:0000256" key="1">
    <source>
        <dbReference type="ARBA" id="ARBA00004184"/>
    </source>
</evidence>
<proteinExistence type="inferred from homology"/>
<keyword evidence="6" id="KW-0066">ATP synthesis</keyword>
<dbReference type="GO" id="GO:0046933">
    <property type="term" value="F:proton-transporting ATP synthase activity, rotational mechanism"/>
    <property type="evidence" value="ECO:0007669"/>
    <property type="project" value="InterPro"/>
</dbReference>
<comment type="subcellular location">
    <subcellularLocation>
        <location evidence="1">Endomembrane system</location>
        <topology evidence="1">Peripheral membrane protein</topology>
    </subcellularLocation>
</comment>
<keyword evidence="3" id="KW-0813">Transport</keyword>
<evidence type="ECO:0000256" key="3">
    <source>
        <dbReference type="ARBA" id="ARBA00022448"/>
    </source>
</evidence>
<dbReference type="AlphaFoldDB" id="A0A2H0B633"/>
<feature type="domain" description="ATP synthase F1 complex delta/epsilon subunit N-terminal" evidence="7">
    <location>
        <begin position="8"/>
        <end position="83"/>
    </location>
</feature>
<dbReference type="InterPro" id="IPR036771">
    <property type="entry name" value="ATPsynth_dsu/esu_N"/>
</dbReference>
<keyword evidence="4" id="KW-0406">Ion transport</keyword>
<dbReference type="InterPro" id="IPR001469">
    <property type="entry name" value="ATP_synth_F1_dsu/esu"/>
</dbReference>
<organism evidence="8 9">
    <name type="scientific">Candidatus Beckwithbacteria bacterium CG23_combo_of_CG06-09_8_20_14_all_34_8</name>
    <dbReference type="NCBI Taxonomy" id="1974497"/>
    <lineage>
        <taxon>Bacteria</taxon>
        <taxon>Candidatus Beckwithiibacteriota</taxon>
    </lineage>
</organism>
<dbReference type="CDD" id="cd12152">
    <property type="entry name" value="F1-ATPase_delta"/>
    <property type="match status" value="1"/>
</dbReference>
<keyword evidence="5" id="KW-0472">Membrane</keyword>
<comment type="caution">
    <text evidence="8">The sequence shown here is derived from an EMBL/GenBank/DDBJ whole genome shotgun (WGS) entry which is preliminary data.</text>
</comment>
<dbReference type="SUPFAM" id="SSF51344">
    <property type="entry name" value="Epsilon subunit of F1F0-ATP synthase N-terminal domain"/>
    <property type="match status" value="1"/>
</dbReference>
<protein>
    <recommendedName>
        <fullName evidence="7">ATP synthase F1 complex delta/epsilon subunit N-terminal domain-containing protein</fullName>
    </recommendedName>
</protein>
<dbReference type="EMBL" id="PCSR01000067">
    <property type="protein sequence ID" value="PIP53107.1"/>
    <property type="molecule type" value="Genomic_DNA"/>
</dbReference>
<reference evidence="8 9" key="1">
    <citation type="submission" date="2017-09" db="EMBL/GenBank/DDBJ databases">
        <title>Depth-based differentiation of microbial function through sediment-hosted aquifers and enrichment of novel symbionts in the deep terrestrial subsurface.</title>
        <authorList>
            <person name="Probst A.J."/>
            <person name="Ladd B."/>
            <person name="Jarett J.K."/>
            <person name="Geller-Mcgrath D.E."/>
            <person name="Sieber C.M."/>
            <person name="Emerson J.B."/>
            <person name="Anantharaman K."/>
            <person name="Thomas B.C."/>
            <person name="Malmstrom R."/>
            <person name="Stieglmeier M."/>
            <person name="Klingl A."/>
            <person name="Woyke T."/>
            <person name="Ryan C.M."/>
            <person name="Banfield J.F."/>
        </authorList>
    </citation>
    <scope>NUCLEOTIDE SEQUENCE [LARGE SCALE GENOMIC DNA]</scope>
    <source>
        <strain evidence="8">CG23_combo_of_CG06-09_8_20_14_all_34_8</strain>
    </source>
</reference>
<evidence type="ECO:0000256" key="6">
    <source>
        <dbReference type="ARBA" id="ARBA00023196"/>
    </source>
</evidence>
<dbReference type="Proteomes" id="UP000229459">
    <property type="component" value="Unassembled WGS sequence"/>
</dbReference>
<sequence length="86" mass="9383">MAEDKSKLHLIIVDPDKIIYEGDALRVFAPGKIAELALLPQHTPLYSELTAGTIKVEEVSGGNQEFKIDGGVAKIQNNELHILIGF</sequence>
<accession>A0A2H0B633</accession>
<name>A0A2H0B633_9BACT</name>
<evidence type="ECO:0000259" key="7">
    <source>
        <dbReference type="Pfam" id="PF02823"/>
    </source>
</evidence>
<evidence type="ECO:0000256" key="4">
    <source>
        <dbReference type="ARBA" id="ARBA00023065"/>
    </source>
</evidence>